<dbReference type="EMBL" id="FP929052">
    <property type="protein sequence ID" value="CBL16633.1"/>
    <property type="molecule type" value="Genomic_DNA"/>
</dbReference>
<dbReference type="CDD" id="cd00118">
    <property type="entry name" value="LysM"/>
    <property type="match status" value="1"/>
</dbReference>
<dbReference type="GeneID" id="83155230"/>
<feature type="domain" description="LysM" evidence="1">
    <location>
        <begin position="470"/>
        <end position="507"/>
    </location>
</feature>
<dbReference type="KEGG" id="rch:RUM_03980"/>
<dbReference type="Pfam" id="PF12673">
    <property type="entry name" value="SipL"/>
    <property type="match status" value="1"/>
</dbReference>
<proteinExistence type="predicted"/>
<dbReference type="InterPro" id="IPR036779">
    <property type="entry name" value="LysM_dom_sf"/>
</dbReference>
<dbReference type="AlphaFoldDB" id="D4LAI8"/>
<dbReference type="STRING" id="213810.RUM_03980"/>
<evidence type="ECO:0000259" key="1">
    <source>
        <dbReference type="Pfam" id="PF01476"/>
    </source>
</evidence>
<dbReference type="Proteomes" id="UP000007054">
    <property type="component" value="Chromosome"/>
</dbReference>
<keyword evidence="4" id="KW-1185">Reference proteome</keyword>
<dbReference type="OrthoDB" id="9779340at2"/>
<reference evidence="3" key="1">
    <citation type="submission" date="2010-03" db="EMBL/GenBank/DDBJ databases">
        <title>The genome sequence of Ruminococcus sp. 18P13.</title>
        <authorList>
            <consortium name="metaHIT consortium -- http://www.metahit.eu/"/>
            <person name="Pajon A."/>
            <person name="Turner K."/>
            <person name="Parkhill J."/>
            <person name="Bernalier A."/>
        </authorList>
    </citation>
    <scope>NUCLEOTIDE SEQUENCE [LARGE SCALE GENOMIC DNA]</scope>
    <source>
        <strain evidence="3">Type strain: 18P13</strain>
    </source>
</reference>
<accession>D4LAI8</accession>
<feature type="domain" description="SipL SPOCS" evidence="2">
    <location>
        <begin position="188"/>
        <end position="262"/>
    </location>
</feature>
<name>D4LAI8_RUMC1</name>
<dbReference type="SUPFAM" id="SSF54106">
    <property type="entry name" value="LysM domain"/>
    <property type="match status" value="1"/>
</dbReference>
<dbReference type="PATRIC" id="fig|213810.4.peg.306"/>
<dbReference type="RefSeq" id="WP_015557540.1">
    <property type="nucleotide sequence ID" value="NC_021039.1"/>
</dbReference>
<sequence>MELKVNREVITVCEELYSGVQEQSTELDYILPDYFPEIFRIIQARMEPRIESYAISDGVLTYELCVEICVLYCAQDSPAVHCVRQKLCYTRTVELGRQCEGIAAELIPKPDYVNCRAVNQRRIDLRGVVSVRIRATCGSQQEVIGDIFGLHAQTRKEPVTYTARRLHGVRTFTLSEVAELGEAKPAALQILRTDVQLLGGDARIIAGKLAAKGDAVVRLLYSCEGGMESMQFTLPYSQIVDLEGIDDAFSCTVRPELAGCEITPAAKNDGEARSIQCELRIRLVCTAVKTAVTELVTDVFSTLHPCSYTAAPVRLSGCGAPVSDSGAERCTLVSKEGEIRRVYDVWCTPRNMGARVLPESGSIEVSGMLACSVLAQSDSTAPVMLEQEFPFTRMLPAPEDCTAAQVQVQIPACSYTLTGSDTVVLQPELRILADTQVLRSMPLLTEVHIDQEERIAPKDNCALLLYYGTAGETVWDIAKKYSTSIQAIVEENDLTQERLTENGMLLIPLVDRR</sequence>
<dbReference type="Pfam" id="PF01476">
    <property type="entry name" value="LysM"/>
    <property type="match status" value="1"/>
</dbReference>
<dbReference type="BioCyc" id="RCHA213810:RUM_RS01930-MONOMER"/>
<dbReference type="InterPro" id="IPR024300">
    <property type="entry name" value="SipL_SPOCS_dom"/>
</dbReference>
<evidence type="ECO:0000313" key="3">
    <source>
        <dbReference type="EMBL" id="CBL16633.1"/>
    </source>
</evidence>
<evidence type="ECO:0000259" key="2">
    <source>
        <dbReference type="Pfam" id="PF12673"/>
    </source>
</evidence>
<gene>
    <name evidence="3" type="ordered locus">RUM_03980</name>
</gene>
<dbReference type="HOGENOM" id="CLU_037106_1_0_9"/>
<dbReference type="InterPro" id="IPR018392">
    <property type="entry name" value="LysM"/>
</dbReference>
<reference evidence="3" key="2">
    <citation type="submission" date="2010-03" db="EMBL/GenBank/DDBJ databases">
        <authorList>
            <person name="Pajon A."/>
        </authorList>
    </citation>
    <scope>NUCLEOTIDE SEQUENCE</scope>
    <source>
        <strain evidence="3">Type strain: 18P13</strain>
    </source>
</reference>
<evidence type="ECO:0000313" key="4">
    <source>
        <dbReference type="Proteomes" id="UP000007054"/>
    </source>
</evidence>
<organism evidence="3 4">
    <name type="scientific">Ruminococcus champanellensis (strain DSM 18848 / JCM 17042 / KCTC 15320 / 18P13)</name>
    <dbReference type="NCBI Taxonomy" id="213810"/>
    <lineage>
        <taxon>Bacteria</taxon>
        <taxon>Bacillati</taxon>
        <taxon>Bacillota</taxon>
        <taxon>Clostridia</taxon>
        <taxon>Eubacteriales</taxon>
        <taxon>Oscillospiraceae</taxon>
        <taxon>Ruminococcus</taxon>
    </lineage>
</organism>
<dbReference type="Gene3D" id="3.10.350.10">
    <property type="entry name" value="LysM domain"/>
    <property type="match status" value="1"/>
</dbReference>
<protein>
    <submittedName>
        <fullName evidence="3">LysM domain</fullName>
    </submittedName>
</protein>